<evidence type="ECO:0000313" key="1">
    <source>
        <dbReference type="EMBL" id="JAH37081.1"/>
    </source>
</evidence>
<name>A0A0E9S726_ANGAN</name>
<reference evidence="1" key="2">
    <citation type="journal article" date="2015" name="Fish Shellfish Immunol.">
        <title>Early steps in the European eel (Anguilla anguilla)-Vibrio vulnificus interaction in the gills: Role of the RtxA13 toxin.</title>
        <authorList>
            <person name="Callol A."/>
            <person name="Pajuelo D."/>
            <person name="Ebbesson L."/>
            <person name="Teles M."/>
            <person name="MacKenzie S."/>
            <person name="Amaro C."/>
        </authorList>
    </citation>
    <scope>NUCLEOTIDE SEQUENCE</scope>
</reference>
<accession>A0A0E9S726</accession>
<organism evidence="1">
    <name type="scientific">Anguilla anguilla</name>
    <name type="common">European freshwater eel</name>
    <name type="synonym">Muraena anguilla</name>
    <dbReference type="NCBI Taxonomy" id="7936"/>
    <lineage>
        <taxon>Eukaryota</taxon>
        <taxon>Metazoa</taxon>
        <taxon>Chordata</taxon>
        <taxon>Craniata</taxon>
        <taxon>Vertebrata</taxon>
        <taxon>Euteleostomi</taxon>
        <taxon>Actinopterygii</taxon>
        <taxon>Neopterygii</taxon>
        <taxon>Teleostei</taxon>
        <taxon>Anguilliformes</taxon>
        <taxon>Anguillidae</taxon>
        <taxon>Anguilla</taxon>
    </lineage>
</organism>
<sequence length="74" mass="8983">MVRASRFEKGTFFLERKRSILYMKIEKRAYDSLLREEEASFYRENTTCTLFLRGFMLSEKAERLCFEAYSLLDF</sequence>
<dbReference type="EMBL" id="GBXM01071496">
    <property type="protein sequence ID" value="JAH37081.1"/>
    <property type="molecule type" value="Transcribed_RNA"/>
</dbReference>
<reference evidence="1" key="1">
    <citation type="submission" date="2014-11" db="EMBL/GenBank/DDBJ databases">
        <authorList>
            <person name="Amaro Gonzalez C."/>
        </authorList>
    </citation>
    <scope>NUCLEOTIDE SEQUENCE</scope>
</reference>
<proteinExistence type="predicted"/>
<dbReference type="AlphaFoldDB" id="A0A0E9S726"/>
<protein>
    <submittedName>
        <fullName evidence="1">Uncharacterized protein</fullName>
    </submittedName>
</protein>